<feature type="signal peptide" evidence="1">
    <location>
        <begin position="1"/>
        <end position="23"/>
    </location>
</feature>
<keyword evidence="1" id="KW-0732">Signal</keyword>
<reference evidence="2 3" key="1">
    <citation type="submission" date="2019-02" db="EMBL/GenBank/DDBJ databases">
        <title>Deep-cultivation of Planctomycetes and their phenomic and genomic characterization uncovers novel biology.</title>
        <authorList>
            <person name="Wiegand S."/>
            <person name="Jogler M."/>
            <person name="Boedeker C."/>
            <person name="Pinto D."/>
            <person name="Vollmers J."/>
            <person name="Rivas-Marin E."/>
            <person name="Kohn T."/>
            <person name="Peeters S.H."/>
            <person name="Heuer A."/>
            <person name="Rast P."/>
            <person name="Oberbeckmann S."/>
            <person name="Bunk B."/>
            <person name="Jeske O."/>
            <person name="Meyerdierks A."/>
            <person name="Storesund J.E."/>
            <person name="Kallscheuer N."/>
            <person name="Luecker S."/>
            <person name="Lage O.M."/>
            <person name="Pohl T."/>
            <person name="Merkel B.J."/>
            <person name="Hornburger P."/>
            <person name="Mueller R.-W."/>
            <person name="Bruemmer F."/>
            <person name="Labrenz M."/>
            <person name="Spormann A.M."/>
            <person name="Op den Camp H."/>
            <person name="Overmann J."/>
            <person name="Amann R."/>
            <person name="Jetten M.S.M."/>
            <person name="Mascher T."/>
            <person name="Medema M.H."/>
            <person name="Devos D.P."/>
            <person name="Kaster A.-K."/>
            <person name="Ovreas L."/>
            <person name="Rohde M."/>
            <person name="Galperin M.Y."/>
            <person name="Jogler C."/>
        </authorList>
    </citation>
    <scope>NUCLEOTIDE SEQUENCE [LARGE SCALE GENOMIC DNA]</scope>
    <source>
        <strain evidence="2 3">Pan216</strain>
    </source>
</reference>
<accession>A0A518AZM8</accession>
<protein>
    <submittedName>
        <fullName evidence="2">Uncharacterized protein</fullName>
    </submittedName>
</protein>
<dbReference type="RefSeq" id="WP_145255555.1">
    <property type="nucleotide sequence ID" value="NZ_CP036279.1"/>
</dbReference>
<dbReference type="AlphaFoldDB" id="A0A518AZM8"/>
<evidence type="ECO:0000256" key="1">
    <source>
        <dbReference type="SAM" id="SignalP"/>
    </source>
</evidence>
<dbReference type="Proteomes" id="UP000317093">
    <property type="component" value="Chromosome"/>
</dbReference>
<organism evidence="2 3">
    <name type="scientific">Kolteria novifilia</name>
    <dbReference type="NCBI Taxonomy" id="2527975"/>
    <lineage>
        <taxon>Bacteria</taxon>
        <taxon>Pseudomonadati</taxon>
        <taxon>Planctomycetota</taxon>
        <taxon>Planctomycetia</taxon>
        <taxon>Kolteriales</taxon>
        <taxon>Kolteriaceae</taxon>
        <taxon>Kolteria</taxon>
    </lineage>
</organism>
<proteinExistence type="predicted"/>
<sequence length="104" mass="12765" precursor="true">MQWRRKAFLVLAAGMLMFSSVGAAQATEWGRFYHYPYSYFPVNYRKPFNSRDAYMPYGYPMYPQYQAFPPYFRKDLYYPYLRQLKPGNNWKSWYQGNHYQLDVF</sequence>
<feature type="chain" id="PRO_5021969645" evidence="1">
    <location>
        <begin position="24"/>
        <end position="104"/>
    </location>
</feature>
<gene>
    <name evidence="2" type="ORF">Pan216_09910</name>
</gene>
<dbReference type="OrthoDB" id="281093at2"/>
<name>A0A518AZM8_9BACT</name>
<keyword evidence="3" id="KW-1185">Reference proteome</keyword>
<dbReference type="EMBL" id="CP036279">
    <property type="protein sequence ID" value="QDU60154.1"/>
    <property type="molecule type" value="Genomic_DNA"/>
</dbReference>
<evidence type="ECO:0000313" key="2">
    <source>
        <dbReference type="EMBL" id="QDU60154.1"/>
    </source>
</evidence>
<evidence type="ECO:0000313" key="3">
    <source>
        <dbReference type="Proteomes" id="UP000317093"/>
    </source>
</evidence>
<dbReference type="KEGG" id="knv:Pan216_09910"/>